<feature type="domain" description="CCR4-NOT transcription complex subunit 1 CAF1-binding" evidence="3">
    <location>
        <begin position="690"/>
        <end position="824"/>
    </location>
</feature>
<evidence type="ECO:0000313" key="5">
    <source>
        <dbReference type="EMBL" id="KAF5761004.1"/>
    </source>
</evidence>
<evidence type="ECO:0000256" key="1">
    <source>
        <dbReference type="SAM" id="Phobius"/>
    </source>
</evidence>
<dbReference type="GO" id="GO:0000288">
    <property type="term" value="P:nuclear-transcribed mRNA catabolic process, deadenylation-dependent decay"/>
    <property type="evidence" value="ECO:0000318"/>
    <property type="project" value="GO_Central"/>
</dbReference>
<dbReference type="AlphaFoldDB" id="A0A9K3H182"/>
<proteinExistence type="predicted"/>
<keyword evidence="1" id="KW-1133">Transmembrane helix</keyword>
<dbReference type="InterPro" id="IPR032194">
    <property type="entry name" value="CNOT1_HEAT"/>
</dbReference>
<protein>
    <submittedName>
        <fullName evidence="5">MIF4G-like domain superfamily, CCR4-NOT transcription complex subunit 1, HEAT</fullName>
    </submittedName>
</protein>
<evidence type="ECO:0000313" key="6">
    <source>
        <dbReference type="Proteomes" id="UP000215914"/>
    </source>
</evidence>
<dbReference type="GO" id="GO:0060090">
    <property type="term" value="F:molecular adaptor activity"/>
    <property type="evidence" value="ECO:0000318"/>
    <property type="project" value="GO_Central"/>
</dbReference>
<reference evidence="5" key="1">
    <citation type="journal article" date="2017" name="Nature">
        <title>The sunflower genome provides insights into oil metabolism, flowering and Asterid evolution.</title>
        <authorList>
            <person name="Badouin H."/>
            <person name="Gouzy J."/>
            <person name="Grassa C.J."/>
            <person name="Murat F."/>
            <person name="Staton S.E."/>
            <person name="Cottret L."/>
            <person name="Lelandais-Briere C."/>
            <person name="Owens G.L."/>
            <person name="Carrere S."/>
            <person name="Mayjonade B."/>
            <person name="Legrand L."/>
            <person name="Gill N."/>
            <person name="Kane N.C."/>
            <person name="Bowers J.E."/>
            <person name="Hubner S."/>
            <person name="Bellec A."/>
            <person name="Berard A."/>
            <person name="Berges H."/>
            <person name="Blanchet N."/>
            <person name="Boniface M.C."/>
            <person name="Brunel D."/>
            <person name="Catrice O."/>
            <person name="Chaidir N."/>
            <person name="Claudel C."/>
            <person name="Donnadieu C."/>
            <person name="Faraut T."/>
            <person name="Fievet G."/>
            <person name="Helmstetter N."/>
            <person name="King M."/>
            <person name="Knapp S.J."/>
            <person name="Lai Z."/>
            <person name="Le Paslier M.C."/>
            <person name="Lippi Y."/>
            <person name="Lorenzon L."/>
            <person name="Mandel J.R."/>
            <person name="Marage G."/>
            <person name="Marchand G."/>
            <person name="Marquand E."/>
            <person name="Bret-Mestries E."/>
            <person name="Morien E."/>
            <person name="Nambeesan S."/>
            <person name="Nguyen T."/>
            <person name="Pegot-Espagnet P."/>
            <person name="Pouilly N."/>
            <person name="Raftis F."/>
            <person name="Sallet E."/>
            <person name="Schiex T."/>
            <person name="Thomas J."/>
            <person name="Vandecasteele C."/>
            <person name="Vares D."/>
            <person name="Vear F."/>
            <person name="Vautrin S."/>
            <person name="Crespi M."/>
            <person name="Mangin B."/>
            <person name="Burke J.M."/>
            <person name="Salse J."/>
            <person name="Munos S."/>
            <person name="Vincourt P."/>
            <person name="Rieseberg L.H."/>
            <person name="Langlade N.B."/>
        </authorList>
    </citation>
    <scope>NUCLEOTIDE SEQUENCE</scope>
    <source>
        <tissue evidence="5">Leaves</tissue>
    </source>
</reference>
<organism evidence="5 6">
    <name type="scientific">Helianthus annuus</name>
    <name type="common">Common sunflower</name>
    <dbReference type="NCBI Taxonomy" id="4232"/>
    <lineage>
        <taxon>Eukaryota</taxon>
        <taxon>Viridiplantae</taxon>
        <taxon>Streptophyta</taxon>
        <taxon>Embryophyta</taxon>
        <taxon>Tracheophyta</taxon>
        <taxon>Spermatophyta</taxon>
        <taxon>Magnoliopsida</taxon>
        <taxon>eudicotyledons</taxon>
        <taxon>Gunneridae</taxon>
        <taxon>Pentapetalae</taxon>
        <taxon>asterids</taxon>
        <taxon>campanulids</taxon>
        <taxon>Asterales</taxon>
        <taxon>Asteraceae</taxon>
        <taxon>Asteroideae</taxon>
        <taxon>Heliantheae alliance</taxon>
        <taxon>Heliantheae</taxon>
        <taxon>Helianthus</taxon>
    </lineage>
</organism>
<dbReference type="PANTHER" id="PTHR13162">
    <property type="entry name" value="CCR4-NOT TRANSCRIPTION COMPLEX"/>
    <property type="match status" value="1"/>
</dbReference>
<dbReference type="InterPro" id="IPR024557">
    <property type="entry name" value="CNOT1_dom_4"/>
</dbReference>
<keyword evidence="6" id="KW-1185">Reference proteome</keyword>
<reference evidence="5" key="2">
    <citation type="submission" date="2020-06" db="EMBL/GenBank/DDBJ databases">
        <title>Helianthus annuus Genome sequencing and assembly Release 2.</title>
        <authorList>
            <person name="Gouzy J."/>
            <person name="Langlade N."/>
            <person name="Munos S."/>
        </authorList>
    </citation>
    <scope>NUCLEOTIDE SEQUENCE</scope>
    <source>
        <tissue evidence="5">Leaves</tissue>
    </source>
</reference>
<dbReference type="Pfam" id="PF16418">
    <property type="entry name" value="CNOT1_HEAT"/>
    <property type="match status" value="1"/>
</dbReference>
<evidence type="ECO:0000259" key="3">
    <source>
        <dbReference type="Pfam" id="PF16415"/>
    </source>
</evidence>
<sequence length="1001" mass="113163">MRVMTTCLDHFDIYEDDLESTDLEPTIGSLFRNLMRKHHFSTAFSGLMRDRLVTENFLNNLSTALKLSVCEKVGFGFNLLDAENYDIRTEGELSFCFYLLFFFAINMYIHMRFILPLAGRKFCMSQCKALCNIRDKLDTVEADVQDVLSFLEQSDVFSKLIDSFKVMILQVWLNANSRLILADKVDDTVLLSFTLLLMLVSKTIGYWNRLSYRCGELRAEGFQLRADVAFSILMSCYRLACQAPFPLAVVLGNVWENKESQLLFLKHAVSSPPEVFTFAHCKKQLECVDHEFQADHATQPWLCLDLLEVLCQLAENGHTASVWSMMEFPLKHCPEVLLLGIAHVIVMFPTPYNLLPHEVAKSVLPMLLEDSSKSGILLRVWGVNPLLLSRALNHVLVLDLENMNKVVDLFQELEVRYSLLTSQLLCVGILCIYFTFSVSQILSSVLDLVPMHLGIKLASLASKKEFVDLVEWLGTNLSAHEDDFYEVNDNYGASILQWTVCKNHRPLQPDLLQDKAPLPQPVGFLYLWKKKTFCGSFRCTFFVYVVEKCLCFAVFGGAISIDTLLAASEDRGTPVEVPPSETQDKIMFLINNLSPANIEEKAKEFTDILAERYYPWFAQYLVMRRVGIEANFHSQYINFLEKTRSKQLNNEIVQATYENCKVIFSSLFICTFKISGLLEVWRIMLCGMQQVLLRSDLIKSSVEERKLLKNLGSWLGKLTIGRNQPLLAKHIDPKSLIAEAYEKGLMIGVIPFISKILELCQSSVAYQLPNPWTTAILGLLVEVYSMPNLKANLTFEIEVLFKNLHVDIKEFKPTTLLEEKSRVTEGNPDFSQPKIVEVKSTSRSAVNQVVLPADVAGPSYQPTAPASNIPDFKSVLKTHVLGLLPVAMNKAIEQLVSTVVERSVSIASQTAIELVLKEYINDPDEIYVDNVSSFMVAFLAGSLSSVTCKEPLRVLTSTHLRNSTRGLNVPTEFLEDAMKCVIDENLHLGWASIEKNATEKV</sequence>
<keyword evidence="1" id="KW-0812">Transmembrane</keyword>
<dbReference type="Gene3D" id="1.25.40.180">
    <property type="match status" value="1"/>
</dbReference>
<comment type="caution">
    <text evidence="5">The sequence shown here is derived from an EMBL/GenBank/DDBJ whole genome shotgun (WGS) entry which is preliminary data.</text>
</comment>
<dbReference type="Proteomes" id="UP000215914">
    <property type="component" value="Unassembled WGS sequence"/>
</dbReference>
<feature type="transmembrane region" description="Helical" evidence="1">
    <location>
        <begin position="95"/>
        <end position="115"/>
    </location>
</feature>
<dbReference type="GO" id="GO:0000932">
    <property type="term" value="C:P-body"/>
    <property type="evidence" value="ECO:0000318"/>
    <property type="project" value="GO_Central"/>
</dbReference>
<evidence type="ECO:0000259" key="2">
    <source>
        <dbReference type="Pfam" id="PF12842"/>
    </source>
</evidence>
<name>A0A9K3H182_HELAN</name>
<dbReference type="PANTHER" id="PTHR13162:SF8">
    <property type="entry name" value="CCR4-NOT TRANSCRIPTION COMPLEX SUBUNIT 1"/>
    <property type="match status" value="1"/>
</dbReference>
<accession>A0A9K3H182</accession>
<feature type="domain" description="CCR4-NOT transcription complex subunit 1 CAF1-binding" evidence="3">
    <location>
        <begin position="576"/>
        <end position="666"/>
    </location>
</feature>
<feature type="domain" description="CCR4-NOT transcription complex subunit 1" evidence="2">
    <location>
        <begin position="883"/>
        <end position="1000"/>
    </location>
</feature>
<dbReference type="Pfam" id="PF16415">
    <property type="entry name" value="CNOT1_CAF1_bind"/>
    <property type="match status" value="2"/>
</dbReference>
<keyword evidence="1" id="KW-0472">Membrane</keyword>
<feature type="domain" description="CCR4-NOT transcription complex subunit 1 HEAT repeat" evidence="4">
    <location>
        <begin position="440"/>
        <end position="486"/>
    </location>
</feature>
<evidence type="ECO:0000259" key="4">
    <source>
        <dbReference type="Pfam" id="PF16418"/>
    </source>
</evidence>
<dbReference type="Pfam" id="PF12842">
    <property type="entry name" value="DUF3819"/>
    <property type="match status" value="1"/>
</dbReference>
<dbReference type="GO" id="GO:0017148">
    <property type="term" value="P:negative regulation of translation"/>
    <property type="evidence" value="ECO:0007669"/>
    <property type="project" value="InterPro"/>
</dbReference>
<dbReference type="EMBL" id="MNCJ02000331">
    <property type="protein sequence ID" value="KAF5761004.1"/>
    <property type="molecule type" value="Genomic_DNA"/>
</dbReference>
<gene>
    <name evidence="5" type="ORF">HanXRQr2_Chr16g0759971</name>
</gene>
<dbReference type="InterPro" id="IPR032191">
    <property type="entry name" value="CNOT1_CAF1_bind"/>
</dbReference>
<dbReference type="Gramene" id="mRNA:HanXRQr2_Chr16g0759971">
    <property type="protein sequence ID" value="mRNA:HanXRQr2_Chr16g0759971"/>
    <property type="gene ID" value="HanXRQr2_Chr16g0759971"/>
</dbReference>
<dbReference type="GO" id="GO:0030015">
    <property type="term" value="C:CCR4-NOT core complex"/>
    <property type="evidence" value="ECO:0000318"/>
    <property type="project" value="GO_Central"/>
</dbReference>
<dbReference type="InterPro" id="IPR040398">
    <property type="entry name" value="Not1"/>
</dbReference>